<sequence length="107" mass="11823">MIRAVPLVLYMVLAIFPFWVRAQDTPIILFNVRTVVETILAIFFLGSLLLFGWGLLRFKFSKDPVVKTKAKDLMERGAIGAVAMAATWGLAIIIVNILGIPSEIPPP</sequence>
<reference evidence="2 3" key="1">
    <citation type="journal article" date="2016" name="Nat. Commun.">
        <title>Thousands of microbial genomes shed light on interconnected biogeochemical processes in an aquifer system.</title>
        <authorList>
            <person name="Anantharaman K."/>
            <person name="Brown C.T."/>
            <person name="Hug L.A."/>
            <person name="Sharon I."/>
            <person name="Castelle C.J."/>
            <person name="Probst A.J."/>
            <person name="Thomas B.C."/>
            <person name="Singh A."/>
            <person name="Wilkins M.J."/>
            <person name="Karaoz U."/>
            <person name="Brodie E.L."/>
            <person name="Williams K.H."/>
            <person name="Hubbard S.S."/>
            <person name="Banfield J.F."/>
        </authorList>
    </citation>
    <scope>NUCLEOTIDE SEQUENCE [LARGE SCALE GENOMIC DNA]</scope>
</reference>
<feature type="transmembrane region" description="Helical" evidence="1">
    <location>
        <begin position="38"/>
        <end position="56"/>
    </location>
</feature>
<evidence type="ECO:0000313" key="2">
    <source>
        <dbReference type="EMBL" id="OHA00461.1"/>
    </source>
</evidence>
<protein>
    <recommendedName>
        <fullName evidence="4">DUF5671 domain-containing protein</fullName>
    </recommendedName>
</protein>
<proteinExistence type="predicted"/>
<evidence type="ECO:0000313" key="3">
    <source>
        <dbReference type="Proteomes" id="UP000179023"/>
    </source>
</evidence>
<gene>
    <name evidence="2" type="ORF">A3C07_01230</name>
</gene>
<evidence type="ECO:0000256" key="1">
    <source>
        <dbReference type="SAM" id="Phobius"/>
    </source>
</evidence>
<keyword evidence="1" id="KW-0812">Transmembrane</keyword>
<keyword evidence="1" id="KW-1133">Transmembrane helix</keyword>
<keyword evidence="1" id="KW-0472">Membrane</keyword>
<dbReference type="AlphaFoldDB" id="A0A1G2KPN3"/>
<accession>A0A1G2KPN3</accession>
<feature type="transmembrane region" description="Helical" evidence="1">
    <location>
        <begin position="77"/>
        <end position="100"/>
    </location>
</feature>
<dbReference type="Proteomes" id="UP000179023">
    <property type="component" value="Unassembled WGS sequence"/>
</dbReference>
<organism evidence="2 3">
    <name type="scientific">Candidatus Sungbacteria bacterium RIFCSPHIGHO2_02_FULL_47_11</name>
    <dbReference type="NCBI Taxonomy" id="1802270"/>
    <lineage>
        <taxon>Bacteria</taxon>
        <taxon>Candidatus Sungiibacteriota</taxon>
    </lineage>
</organism>
<evidence type="ECO:0008006" key="4">
    <source>
        <dbReference type="Google" id="ProtNLM"/>
    </source>
</evidence>
<dbReference type="EMBL" id="MHQI01000014">
    <property type="protein sequence ID" value="OHA00461.1"/>
    <property type="molecule type" value="Genomic_DNA"/>
</dbReference>
<comment type="caution">
    <text evidence="2">The sequence shown here is derived from an EMBL/GenBank/DDBJ whole genome shotgun (WGS) entry which is preliminary data.</text>
</comment>
<name>A0A1G2KPN3_9BACT</name>